<feature type="transmembrane region" description="Helical" evidence="8">
    <location>
        <begin position="204"/>
        <end position="225"/>
    </location>
</feature>
<feature type="transmembrane region" description="Helical" evidence="8">
    <location>
        <begin position="335"/>
        <end position="359"/>
    </location>
</feature>
<feature type="transmembrane region" description="Helical" evidence="8">
    <location>
        <begin position="149"/>
        <end position="167"/>
    </location>
</feature>
<feature type="transmembrane region" description="Helical" evidence="8">
    <location>
        <begin position="416"/>
        <end position="436"/>
    </location>
</feature>
<evidence type="ECO:0000256" key="3">
    <source>
        <dbReference type="ARBA" id="ARBA00022801"/>
    </source>
</evidence>
<reference evidence="10 11" key="1">
    <citation type="submission" date="2016-08" db="EMBL/GenBank/DDBJ databases">
        <title>Genomes of anaerobic fungi encode conserved fungal cellulosomes for biomass hydrolysis.</title>
        <authorList>
            <consortium name="DOE Joint Genome Institute"/>
            <person name="Haitjema C.H."/>
            <person name="Gilmore S.P."/>
            <person name="Henske J.K."/>
            <person name="Solomon K.V."/>
            <person name="De Groot R."/>
            <person name="Kuo A."/>
            <person name="Mondo S.J."/>
            <person name="Salamov A.A."/>
            <person name="Labutti K."/>
            <person name="Zhao Z."/>
            <person name="Chiniquy J."/>
            <person name="Barry K."/>
            <person name="Brewer H.M."/>
            <person name="Purvine S.O."/>
            <person name="Wright A.T."/>
            <person name="Boxma B."/>
            <person name="Van Alen T."/>
            <person name="Hackstein J.H."/>
            <person name="Baker S.E."/>
            <person name="Grigoriev I.V."/>
            <person name="O'Malley M.A."/>
        </authorList>
    </citation>
    <scope>NUCLEOTIDE SEQUENCE [LARGE SCALE GENOMIC DNA]</scope>
    <source>
        <strain evidence="11">finn</strain>
    </source>
</reference>
<evidence type="ECO:0000256" key="1">
    <source>
        <dbReference type="ARBA" id="ARBA00004477"/>
    </source>
</evidence>
<evidence type="ECO:0000313" key="10">
    <source>
        <dbReference type="EMBL" id="ORX44300.1"/>
    </source>
</evidence>
<proteinExistence type="inferred from homology"/>
<keyword evidence="3" id="KW-0378">Hydrolase</keyword>
<dbReference type="Gene3D" id="1.20.144.10">
    <property type="entry name" value="Phosphatidic acid phosphatase type 2/haloperoxidase"/>
    <property type="match status" value="1"/>
</dbReference>
<evidence type="ECO:0000256" key="6">
    <source>
        <dbReference type="ARBA" id="ARBA00023136"/>
    </source>
</evidence>
<keyword evidence="6 8" id="KW-0472">Membrane</keyword>
<evidence type="ECO:0000256" key="8">
    <source>
        <dbReference type="SAM" id="Phobius"/>
    </source>
</evidence>
<gene>
    <name evidence="10" type="ORF">BCR36DRAFT_334651</name>
</gene>
<keyword evidence="11" id="KW-1185">Reference proteome</keyword>
<evidence type="ECO:0000259" key="9">
    <source>
        <dbReference type="SMART" id="SM00014"/>
    </source>
</evidence>
<comment type="similarity">
    <text evidence="7">Belongs to the type 2 lipid phosphate phosphatase family.</text>
</comment>
<name>A0A1Y1V1B1_9FUNG</name>
<comment type="caution">
    <text evidence="10">The sequence shown here is derived from an EMBL/GenBank/DDBJ whole genome shotgun (WGS) entry which is preliminary data.</text>
</comment>
<evidence type="ECO:0000256" key="5">
    <source>
        <dbReference type="ARBA" id="ARBA00022989"/>
    </source>
</evidence>
<evidence type="ECO:0000256" key="7">
    <source>
        <dbReference type="ARBA" id="ARBA00038324"/>
    </source>
</evidence>
<evidence type="ECO:0000256" key="4">
    <source>
        <dbReference type="ARBA" id="ARBA00022824"/>
    </source>
</evidence>
<dbReference type="InterPro" id="IPR036938">
    <property type="entry name" value="PAP2/HPO_sf"/>
</dbReference>
<dbReference type="InterPro" id="IPR000326">
    <property type="entry name" value="PAP2/HPO"/>
</dbReference>
<keyword evidence="5 8" id="KW-1133">Transmembrane helix</keyword>
<dbReference type="OrthoDB" id="301434at2759"/>
<sequence>MVATTEINNTNKGQTVDPLTFKEKLRLYLKKGIESESNAILKLQKKIQNPILNEIMLIATFTGNDDFYTIFIPMLFSCDISGYGLIRAELFREINFLARNLVLSFAYSTFITGFVKDYLSLPRPKSPPVIRKLKKSYVDYEFGCPSTHSANACVLALNFLFFFLTFIKPVITVSNPLMIIIYFTTFLFIFMVSISRIYFGMHSFLDITVGLVIGITVTVINWYIFSYIYESFFYSSILGPIIQLIFHRFLLLYIHPEPEHYCPCFEDSYSFFCFFDGIAIGSWFDKKIYGSNSSVKTYNIKNRNIHSLKSALMNEPIGYKNIKSSFLRYEFLNKLYNIFGIKSVLLIRYVLGLIILLCFKKVIRKTILFIANRFKKENKNIKDKSKSDLNQVKDDTEDEDILLNHKKKYHLPRHSVIFLSRNFEYIGLGFLLYANIHLFEYLKI</sequence>
<dbReference type="GO" id="GO:0005789">
    <property type="term" value="C:endoplasmic reticulum membrane"/>
    <property type="evidence" value="ECO:0007669"/>
    <property type="project" value="UniProtKB-SubCell"/>
</dbReference>
<dbReference type="PANTHER" id="PTHR14969">
    <property type="entry name" value="SPHINGOSINE-1-PHOSPHATE PHOSPHOHYDROLASE"/>
    <property type="match status" value="1"/>
</dbReference>
<organism evidence="10 11">
    <name type="scientific">Piromyces finnis</name>
    <dbReference type="NCBI Taxonomy" id="1754191"/>
    <lineage>
        <taxon>Eukaryota</taxon>
        <taxon>Fungi</taxon>
        <taxon>Fungi incertae sedis</taxon>
        <taxon>Chytridiomycota</taxon>
        <taxon>Chytridiomycota incertae sedis</taxon>
        <taxon>Neocallimastigomycetes</taxon>
        <taxon>Neocallimastigales</taxon>
        <taxon>Neocallimastigaceae</taxon>
        <taxon>Piromyces</taxon>
    </lineage>
</organism>
<feature type="transmembrane region" description="Helical" evidence="8">
    <location>
        <begin position="232"/>
        <end position="254"/>
    </location>
</feature>
<reference evidence="10 11" key="2">
    <citation type="submission" date="2016-08" db="EMBL/GenBank/DDBJ databases">
        <title>Pervasive Adenine N6-methylation of Active Genes in Fungi.</title>
        <authorList>
            <consortium name="DOE Joint Genome Institute"/>
            <person name="Mondo S.J."/>
            <person name="Dannebaum R.O."/>
            <person name="Kuo R.C."/>
            <person name="Labutti K."/>
            <person name="Haridas S."/>
            <person name="Kuo A."/>
            <person name="Salamov A."/>
            <person name="Ahrendt S.R."/>
            <person name="Lipzen A."/>
            <person name="Sullivan W."/>
            <person name="Andreopoulos W.B."/>
            <person name="Clum A."/>
            <person name="Lindquist E."/>
            <person name="Daum C."/>
            <person name="Ramamoorthy G.K."/>
            <person name="Gryganskyi A."/>
            <person name="Culley D."/>
            <person name="Magnuson J.K."/>
            <person name="James T.Y."/>
            <person name="O'Malley M.A."/>
            <person name="Stajich J.E."/>
            <person name="Spatafora J.W."/>
            <person name="Visel A."/>
            <person name="Grigoriev I.V."/>
        </authorList>
    </citation>
    <scope>NUCLEOTIDE SEQUENCE [LARGE SCALE GENOMIC DNA]</scope>
    <source>
        <strain evidence="11">finn</strain>
    </source>
</reference>
<feature type="domain" description="Phosphatidic acid phosphatase type 2/haloperoxidase" evidence="9">
    <location>
        <begin position="98"/>
        <end position="222"/>
    </location>
</feature>
<evidence type="ECO:0000313" key="11">
    <source>
        <dbReference type="Proteomes" id="UP000193719"/>
    </source>
</evidence>
<dbReference type="PANTHER" id="PTHR14969:SF28">
    <property type="entry name" value="DIHYDROSPHINGOSINE 1-PHOSPHATE PHOSPHATASE LCB3-RELATED"/>
    <property type="match status" value="1"/>
</dbReference>
<protein>
    <recommendedName>
        <fullName evidence="9">Phosphatidic acid phosphatase type 2/haloperoxidase domain-containing protein</fullName>
    </recommendedName>
</protein>
<dbReference type="SUPFAM" id="SSF48317">
    <property type="entry name" value="Acid phosphatase/Vanadium-dependent haloperoxidase"/>
    <property type="match status" value="1"/>
</dbReference>
<accession>A0A1Y1V1B1</accession>
<feature type="transmembrane region" description="Helical" evidence="8">
    <location>
        <begin position="97"/>
        <end position="115"/>
    </location>
</feature>
<comment type="subcellular location">
    <subcellularLocation>
        <location evidence="1">Endoplasmic reticulum membrane</location>
        <topology evidence="1">Multi-pass membrane protein</topology>
    </subcellularLocation>
</comment>
<keyword evidence="2 8" id="KW-0812">Transmembrane</keyword>
<keyword evidence="4" id="KW-0256">Endoplasmic reticulum</keyword>
<dbReference type="AlphaFoldDB" id="A0A1Y1V1B1"/>
<dbReference type="SMART" id="SM00014">
    <property type="entry name" value="acidPPc"/>
    <property type="match status" value="1"/>
</dbReference>
<dbReference type="Pfam" id="PF01569">
    <property type="entry name" value="PAP2"/>
    <property type="match status" value="1"/>
</dbReference>
<evidence type="ECO:0000256" key="2">
    <source>
        <dbReference type="ARBA" id="ARBA00022692"/>
    </source>
</evidence>
<dbReference type="EMBL" id="MCFH01000046">
    <property type="protein sequence ID" value="ORX44300.1"/>
    <property type="molecule type" value="Genomic_DNA"/>
</dbReference>
<feature type="transmembrane region" description="Helical" evidence="8">
    <location>
        <begin position="179"/>
        <end position="198"/>
    </location>
</feature>
<dbReference type="Proteomes" id="UP000193719">
    <property type="component" value="Unassembled WGS sequence"/>
</dbReference>
<dbReference type="STRING" id="1754191.A0A1Y1V1B1"/>
<dbReference type="GO" id="GO:0042392">
    <property type="term" value="F:sphingosine-1-phosphate phosphatase activity"/>
    <property type="evidence" value="ECO:0007669"/>
    <property type="project" value="TreeGrafter"/>
</dbReference>